<dbReference type="EMBL" id="FNVR01000011">
    <property type="protein sequence ID" value="SEG03450.1"/>
    <property type="molecule type" value="Genomic_DNA"/>
</dbReference>
<feature type="domain" description="Chorismate-utilising enzyme C-terminal" evidence="1">
    <location>
        <begin position="140"/>
        <end position="392"/>
    </location>
</feature>
<evidence type="ECO:0000313" key="3">
    <source>
        <dbReference type="Proteomes" id="UP000236736"/>
    </source>
</evidence>
<keyword evidence="3" id="KW-1185">Reference proteome</keyword>
<proteinExistence type="predicted"/>
<protein>
    <submittedName>
        <fullName evidence="2">Isochorismate synthase</fullName>
    </submittedName>
</protein>
<dbReference type="SUPFAM" id="SSF56322">
    <property type="entry name" value="ADC synthase"/>
    <property type="match status" value="1"/>
</dbReference>
<accession>A0A1H5WW89</accession>
<dbReference type="PANTHER" id="PTHR42839:SF2">
    <property type="entry name" value="ISOCHORISMATE SYNTHASE ENTC"/>
    <property type="match status" value="1"/>
</dbReference>
<dbReference type="Pfam" id="PF00425">
    <property type="entry name" value="Chorismate_bind"/>
    <property type="match status" value="1"/>
</dbReference>
<evidence type="ECO:0000259" key="1">
    <source>
        <dbReference type="Pfam" id="PF00425"/>
    </source>
</evidence>
<dbReference type="OrthoDB" id="9806579at2"/>
<evidence type="ECO:0000313" key="2">
    <source>
        <dbReference type="EMBL" id="SEG03450.1"/>
    </source>
</evidence>
<dbReference type="PANTHER" id="PTHR42839">
    <property type="entry name" value="ISOCHORISMATE SYNTHASE ENTC"/>
    <property type="match status" value="1"/>
</dbReference>
<name>A0A1H5WW89_9BACT</name>
<dbReference type="InterPro" id="IPR005801">
    <property type="entry name" value="ADC_synthase"/>
</dbReference>
<dbReference type="STRING" id="1120964.GCA_001313265_03824"/>
<reference evidence="3" key="1">
    <citation type="submission" date="2016-10" db="EMBL/GenBank/DDBJ databases">
        <authorList>
            <person name="Varghese N."/>
            <person name="Submissions S."/>
        </authorList>
    </citation>
    <scope>NUCLEOTIDE SEQUENCE [LARGE SCALE GENOMIC DNA]</scope>
    <source>
        <strain evidence="3">DSM 17298</strain>
    </source>
</reference>
<dbReference type="AlphaFoldDB" id="A0A1H5WW89"/>
<dbReference type="Gene3D" id="3.60.120.10">
    <property type="entry name" value="Anthranilate synthase"/>
    <property type="match status" value="1"/>
</dbReference>
<gene>
    <name evidence="2" type="ORF">SAMN03080598_02255</name>
</gene>
<dbReference type="RefSeq" id="WP_103924916.1">
    <property type="nucleotide sequence ID" value="NZ_FNVR01000011.1"/>
</dbReference>
<organism evidence="2 3">
    <name type="scientific">Algoriphagus boritolerans DSM 17298 = JCM 18970</name>
    <dbReference type="NCBI Taxonomy" id="1120964"/>
    <lineage>
        <taxon>Bacteria</taxon>
        <taxon>Pseudomonadati</taxon>
        <taxon>Bacteroidota</taxon>
        <taxon>Cytophagia</taxon>
        <taxon>Cytophagales</taxon>
        <taxon>Cyclobacteriaceae</taxon>
        <taxon>Algoriphagus</taxon>
    </lineage>
</organism>
<dbReference type="InterPro" id="IPR015890">
    <property type="entry name" value="Chorismate_C"/>
</dbReference>
<dbReference type="Proteomes" id="UP000236736">
    <property type="component" value="Unassembled WGS sequence"/>
</dbReference>
<sequence>MNVTGSLILTTKSEILDLLFLKGFSSGGSFALWRKPKTSHLEFLMDHEQNPSKVDLAFEELPAGFIVHPFADQADKKAFFIKANQYFSFHLDQDLDKEELPEWLTNTNEDAIDSIKSSIKKLLIQKSPAPVWENGSAGEKNHFTKLVQLGIEAIAAGIVEKVVPARTKSIEVPENFDLGTTFLNMIEAYPNSFVNFFHIPTIGTWIGASPETLIKTKEEQFHTMALAGTQPASGENPLKSAAWTQKEIEEQALVCRYIVDCFKKIRLREYEEHGPKTIMAGNLLHLRTDFKVDMKATGFPQLGSVMLDLLHPTSAVCGMPRKEAHDFLQAHEGFDRSFFAGFLGPVNIEAETTIFVNLRTASFVGNKAILYAGAGVTEDSDPDKEWEETELKCQIIGKFIQNPSA</sequence>